<dbReference type="PANTHER" id="PTHR24220">
    <property type="entry name" value="IMPORT ATP-BINDING PROTEIN"/>
    <property type="match status" value="1"/>
</dbReference>
<evidence type="ECO:0000256" key="3">
    <source>
        <dbReference type="ARBA" id="ARBA00022840"/>
    </source>
</evidence>
<feature type="domain" description="ABC transporter" evidence="4">
    <location>
        <begin position="6"/>
        <end position="228"/>
    </location>
</feature>
<protein>
    <submittedName>
        <fullName evidence="5">ABC-type lipoprotein export system ATPase subunit</fullName>
    </submittedName>
</protein>
<dbReference type="Proteomes" id="UP000569329">
    <property type="component" value="Unassembled WGS sequence"/>
</dbReference>
<comment type="similarity">
    <text evidence="1">Belongs to the ABC transporter superfamily.</text>
</comment>
<dbReference type="InterPro" id="IPR015854">
    <property type="entry name" value="ABC_transpr_LolD-like"/>
</dbReference>
<evidence type="ECO:0000313" key="6">
    <source>
        <dbReference type="Proteomes" id="UP000569329"/>
    </source>
</evidence>
<keyword evidence="6" id="KW-1185">Reference proteome</keyword>
<dbReference type="GO" id="GO:0016887">
    <property type="term" value="F:ATP hydrolysis activity"/>
    <property type="evidence" value="ECO:0007669"/>
    <property type="project" value="InterPro"/>
</dbReference>
<comment type="caution">
    <text evidence="5">The sequence shown here is derived from an EMBL/GenBank/DDBJ whole genome shotgun (WGS) entry which is preliminary data.</text>
</comment>
<dbReference type="InterPro" id="IPR003593">
    <property type="entry name" value="AAA+_ATPase"/>
</dbReference>
<dbReference type="EMBL" id="JACGWZ010000006">
    <property type="protein sequence ID" value="MBA8826672.1"/>
    <property type="molecule type" value="Genomic_DNA"/>
</dbReference>
<dbReference type="PROSITE" id="PS50893">
    <property type="entry name" value="ABC_TRANSPORTER_2"/>
    <property type="match status" value="1"/>
</dbReference>
<dbReference type="InterPro" id="IPR003439">
    <property type="entry name" value="ABC_transporter-like_ATP-bd"/>
</dbReference>
<dbReference type="PANTHER" id="PTHR24220:SF689">
    <property type="entry name" value="LIPOPROTEIN-RELEASING SYSTEM ATP-BINDING PROTEIN LOLD"/>
    <property type="match status" value="1"/>
</dbReference>
<keyword evidence="2" id="KW-0547">Nucleotide-binding</keyword>
<name>A0A839DXI3_9PSEU</name>
<dbReference type="AlphaFoldDB" id="A0A839DXI3"/>
<evidence type="ECO:0000256" key="1">
    <source>
        <dbReference type="ARBA" id="ARBA00005417"/>
    </source>
</evidence>
<proteinExistence type="inferred from homology"/>
<accession>A0A839DXI3</accession>
<dbReference type="SMART" id="SM00382">
    <property type="entry name" value="AAA"/>
    <property type="match status" value="1"/>
</dbReference>
<organism evidence="5 6">
    <name type="scientific">Halosaccharopolyspora lacisalsi</name>
    <dbReference type="NCBI Taxonomy" id="1000566"/>
    <lineage>
        <taxon>Bacteria</taxon>
        <taxon>Bacillati</taxon>
        <taxon>Actinomycetota</taxon>
        <taxon>Actinomycetes</taxon>
        <taxon>Pseudonocardiales</taxon>
        <taxon>Pseudonocardiaceae</taxon>
        <taxon>Halosaccharopolyspora</taxon>
    </lineage>
</organism>
<dbReference type="GO" id="GO:0005886">
    <property type="term" value="C:plasma membrane"/>
    <property type="evidence" value="ECO:0007669"/>
    <property type="project" value="TreeGrafter"/>
</dbReference>
<dbReference type="Pfam" id="PF00005">
    <property type="entry name" value="ABC_tran"/>
    <property type="match status" value="1"/>
</dbReference>
<dbReference type="GO" id="GO:0022857">
    <property type="term" value="F:transmembrane transporter activity"/>
    <property type="evidence" value="ECO:0007669"/>
    <property type="project" value="TreeGrafter"/>
</dbReference>
<dbReference type="RefSeq" id="WP_182545885.1">
    <property type="nucleotide sequence ID" value="NZ_JACGWZ010000006.1"/>
</dbReference>
<keyword evidence="5" id="KW-0449">Lipoprotein</keyword>
<evidence type="ECO:0000259" key="4">
    <source>
        <dbReference type="PROSITE" id="PS50893"/>
    </source>
</evidence>
<dbReference type="GO" id="GO:0005524">
    <property type="term" value="F:ATP binding"/>
    <property type="evidence" value="ECO:0007669"/>
    <property type="project" value="UniProtKB-KW"/>
</dbReference>
<keyword evidence="3" id="KW-0067">ATP-binding</keyword>
<sequence>MTKTGIEAHELTYKYSADFGVHNIDLHLHKGMITAVRGASGAGKSTLLALLGLILHPTSGKLALDGDETRDMSPNERDSFRRDNIGIILQDLALLPFLNAWENVSSAFGPRLGKNREKAQNMLSEVGLGDRCETPAGNLSGGERQRVAVARAQVKGSSLVLADEPTGSLDPDNGEAVMRLLRRLADNDTSVLIATHSAEVASSCDAEIRLDQGNIVASPQQDLSEQEEN</sequence>
<evidence type="ECO:0000256" key="2">
    <source>
        <dbReference type="ARBA" id="ARBA00022741"/>
    </source>
</evidence>
<dbReference type="InterPro" id="IPR027417">
    <property type="entry name" value="P-loop_NTPase"/>
</dbReference>
<gene>
    <name evidence="5" type="ORF">FHX42_004051</name>
</gene>
<dbReference type="Gene3D" id="3.40.50.300">
    <property type="entry name" value="P-loop containing nucleotide triphosphate hydrolases"/>
    <property type="match status" value="1"/>
</dbReference>
<reference evidence="5 6" key="1">
    <citation type="submission" date="2020-07" db="EMBL/GenBank/DDBJ databases">
        <title>Sequencing the genomes of 1000 actinobacteria strains.</title>
        <authorList>
            <person name="Klenk H.-P."/>
        </authorList>
    </citation>
    <scope>NUCLEOTIDE SEQUENCE [LARGE SCALE GENOMIC DNA]</scope>
    <source>
        <strain evidence="5 6">DSM 45975</strain>
    </source>
</reference>
<evidence type="ECO:0000313" key="5">
    <source>
        <dbReference type="EMBL" id="MBA8826672.1"/>
    </source>
</evidence>
<dbReference type="SUPFAM" id="SSF52540">
    <property type="entry name" value="P-loop containing nucleoside triphosphate hydrolases"/>
    <property type="match status" value="1"/>
</dbReference>